<keyword evidence="4" id="KW-0808">Transferase</keyword>
<dbReference type="GO" id="GO:0009007">
    <property type="term" value="F:site-specific DNA-methyltransferase (adenine-specific) activity"/>
    <property type="evidence" value="ECO:0007669"/>
    <property type="project" value="UniProtKB-EC"/>
</dbReference>
<dbReference type="GO" id="GO:0009307">
    <property type="term" value="P:DNA restriction-modification system"/>
    <property type="evidence" value="ECO:0007669"/>
    <property type="project" value="UniProtKB-KW"/>
</dbReference>
<evidence type="ECO:0000256" key="6">
    <source>
        <dbReference type="ARBA" id="ARBA00022747"/>
    </source>
</evidence>
<evidence type="ECO:0000256" key="2">
    <source>
        <dbReference type="ARBA" id="ARBA00011900"/>
    </source>
</evidence>
<proteinExistence type="inferred from homology"/>
<evidence type="ECO:0000256" key="7">
    <source>
        <dbReference type="ARBA" id="ARBA00047942"/>
    </source>
</evidence>
<comment type="similarity">
    <text evidence="1">Belongs to the N(4)/N(6)-methyltransferase family.</text>
</comment>
<dbReference type="SUPFAM" id="SSF53335">
    <property type="entry name" value="S-adenosyl-L-methionine-dependent methyltransferases"/>
    <property type="match status" value="1"/>
</dbReference>
<dbReference type="EC" id="2.1.1.72" evidence="2"/>
<feature type="domain" description="Type I restriction enzyme R protein N-terminal" evidence="9">
    <location>
        <begin position="54"/>
        <end position="163"/>
    </location>
</feature>
<dbReference type="CDD" id="cd02440">
    <property type="entry name" value="AdoMet_MTases"/>
    <property type="match status" value="1"/>
</dbReference>
<evidence type="ECO:0000313" key="11">
    <source>
        <dbReference type="Proteomes" id="UP000823928"/>
    </source>
</evidence>
<dbReference type="Pfam" id="PF02384">
    <property type="entry name" value="N6_Mtase"/>
    <property type="match status" value="1"/>
</dbReference>
<keyword evidence="10" id="KW-0378">Hydrolase</keyword>
<dbReference type="Proteomes" id="UP000823928">
    <property type="component" value="Unassembled WGS sequence"/>
</dbReference>
<dbReference type="InterPro" id="IPR038333">
    <property type="entry name" value="T1MK-like_N_sf"/>
</dbReference>
<keyword evidence="3" id="KW-0489">Methyltransferase</keyword>
<dbReference type="InterPro" id="IPR029063">
    <property type="entry name" value="SAM-dependent_MTases_sf"/>
</dbReference>
<dbReference type="GO" id="GO:0004519">
    <property type="term" value="F:endonuclease activity"/>
    <property type="evidence" value="ECO:0007669"/>
    <property type="project" value="UniProtKB-KW"/>
</dbReference>
<dbReference type="EMBL" id="DVIU01000158">
    <property type="protein sequence ID" value="HIS36559.1"/>
    <property type="molecule type" value="Genomic_DNA"/>
</dbReference>
<evidence type="ECO:0000256" key="1">
    <source>
        <dbReference type="ARBA" id="ARBA00006594"/>
    </source>
</evidence>
<dbReference type="Pfam" id="PF13588">
    <property type="entry name" value="HSDR_N_2"/>
    <property type="match status" value="1"/>
</dbReference>
<dbReference type="PRINTS" id="PR00507">
    <property type="entry name" value="N12N6MTFRASE"/>
</dbReference>
<accession>A0A9D1JNI1</accession>
<keyword evidence="10" id="KW-0540">Nuclease</keyword>
<dbReference type="GO" id="GO:0008170">
    <property type="term" value="F:N-methyltransferase activity"/>
    <property type="evidence" value="ECO:0007669"/>
    <property type="project" value="InterPro"/>
</dbReference>
<name>A0A9D1JNI1_9BACT</name>
<comment type="caution">
    <text evidence="10">The sequence shown here is derived from an EMBL/GenBank/DDBJ whole genome shotgun (WGS) entry which is preliminary data.</text>
</comment>
<reference evidence="10" key="1">
    <citation type="submission" date="2020-10" db="EMBL/GenBank/DDBJ databases">
        <authorList>
            <person name="Gilroy R."/>
        </authorList>
    </citation>
    <scope>NUCLEOTIDE SEQUENCE</scope>
    <source>
        <strain evidence="10">6276</strain>
    </source>
</reference>
<comment type="catalytic activity">
    <reaction evidence="7">
        <text>a 2'-deoxyadenosine in DNA + S-adenosyl-L-methionine = an N(6)-methyl-2'-deoxyadenosine in DNA + S-adenosyl-L-homocysteine + H(+)</text>
        <dbReference type="Rhea" id="RHEA:15197"/>
        <dbReference type="Rhea" id="RHEA-COMP:12418"/>
        <dbReference type="Rhea" id="RHEA-COMP:12419"/>
        <dbReference type="ChEBI" id="CHEBI:15378"/>
        <dbReference type="ChEBI" id="CHEBI:57856"/>
        <dbReference type="ChEBI" id="CHEBI:59789"/>
        <dbReference type="ChEBI" id="CHEBI:90615"/>
        <dbReference type="ChEBI" id="CHEBI:90616"/>
        <dbReference type="EC" id="2.1.1.72"/>
    </reaction>
</comment>
<evidence type="ECO:0000256" key="4">
    <source>
        <dbReference type="ARBA" id="ARBA00022679"/>
    </source>
</evidence>
<dbReference type="InterPro" id="IPR002052">
    <property type="entry name" value="DNA_methylase_N6_adenine_CS"/>
</dbReference>
<evidence type="ECO:0000313" key="10">
    <source>
        <dbReference type="EMBL" id="HIS36559.1"/>
    </source>
</evidence>
<feature type="domain" description="DNA methylase adenine-specific" evidence="8">
    <location>
        <begin position="308"/>
        <end position="615"/>
    </location>
</feature>
<sequence>MDLKNIETDGLGEVCLTSLERAIKDGYISIIGDEGKRKITYISSENHNENFEDPEEMVRADFYAELIYKYDYPANRIKVEVTIPDRLPTDRADIVVFSDDDCKRPYAVVECKKEGVTDAEFNQAIEQGVGNATWVKLRADYVVIIAGGTRRVLDVTDKYGAFEREQNILADLPRAYGKPQEFRFYKGTDSDIKPVSREDLIAAIKKCHQTLWGGGRLSPPTAFGELCKLIFVKISDEQKPRKKGEPYQFQIKTHESSSKLAERINALYNEQKIKDPEVFTESIKVDDRVLRTVVSHLEAINLNKTDLDVKGVAFEQFMDGFFKGDFGQYFTPRPIIEFCVKMMKPEQDWDVLDPSCGSGGFLLHALDYIRKQAGDYYEKGTVEYFNYWHDFAAKHLYGIEINDEIARVAKMNMIVHDDGHTNVISHDALESIDKMHDHNKGFAANRFDLILTNPPFGSIINLSEKPYLSSYELGKTTDAKGKQKSRKNQSSEVLFIERIWQFLKPGTGKAAIVLPDGILTNSSMQYVRDFILEKFQLLAVVSLPQCAFSHFGAGVKASIIFVRKRKANEKPDNNEAIFMASPELIGYDATGRKTASQLDEIVEKYEEFQKDATHFFA</sequence>
<evidence type="ECO:0000256" key="3">
    <source>
        <dbReference type="ARBA" id="ARBA00022603"/>
    </source>
</evidence>
<dbReference type="PANTHER" id="PTHR42998:SF1">
    <property type="entry name" value="TYPE I RESTRICTION ENZYME HINDI METHYLASE SUBUNIT"/>
    <property type="match status" value="1"/>
</dbReference>
<dbReference type="InterPro" id="IPR052916">
    <property type="entry name" value="Type-I_RE_MTase_Subunit"/>
</dbReference>
<evidence type="ECO:0000256" key="5">
    <source>
        <dbReference type="ARBA" id="ARBA00022691"/>
    </source>
</evidence>
<dbReference type="AlphaFoldDB" id="A0A9D1JNI1"/>
<dbReference type="InterPro" id="IPR003356">
    <property type="entry name" value="DNA_methylase_A-5"/>
</dbReference>
<gene>
    <name evidence="10" type="ORF">IAC10_08020</name>
</gene>
<dbReference type="PANTHER" id="PTHR42998">
    <property type="entry name" value="TYPE I RESTRICTION ENZYME HINDVIIP M PROTEIN-RELATED"/>
    <property type="match status" value="1"/>
</dbReference>
<dbReference type="InterPro" id="IPR029464">
    <property type="entry name" value="HSDR_N"/>
</dbReference>
<protein>
    <recommendedName>
        <fullName evidence="2">site-specific DNA-methyltransferase (adenine-specific)</fullName>
        <ecNumber evidence="2">2.1.1.72</ecNumber>
    </recommendedName>
</protein>
<reference evidence="10" key="2">
    <citation type="journal article" date="2021" name="PeerJ">
        <title>Extensive microbial diversity within the chicken gut microbiome revealed by metagenomics and culture.</title>
        <authorList>
            <person name="Gilroy R."/>
            <person name="Ravi A."/>
            <person name="Getino M."/>
            <person name="Pursley I."/>
            <person name="Horton D.L."/>
            <person name="Alikhan N.F."/>
            <person name="Baker D."/>
            <person name="Gharbi K."/>
            <person name="Hall N."/>
            <person name="Watson M."/>
            <person name="Adriaenssens E.M."/>
            <person name="Foster-Nyarko E."/>
            <person name="Jarju S."/>
            <person name="Secka A."/>
            <person name="Antonio M."/>
            <person name="Oren A."/>
            <person name="Chaudhuri R.R."/>
            <person name="La Ragione R."/>
            <person name="Hildebrand F."/>
            <person name="Pallen M.J."/>
        </authorList>
    </citation>
    <scope>NUCLEOTIDE SEQUENCE</scope>
    <source>
        <strain evidence="10">6276</strain>
    </source>
</reference>
<keyword evidence="5" id="KW-0949">S-adenosyl-L-methionine</keyword>
<dbReference type="PROSITE" id="PS00092">
    <property type="entry name" value="N6_MTASE"/>
    <property type="match status" value="1"/>
</dbReference>
<evidence type="ECO:0000259" key="9">
    <source>
        <dbReference type="Pfam" id="PF13588"/>
    </source>
</evidence>
<keyword evidence="10" id="KW-0255">Endonuclease</keyword>
<keyword evidence="6" id="KW-0680">Restriction system</keyword>
<evidence type="ECO:0000259" key="8">
    <source>
        <dbReference type="Pfam" id="PF02384"/>
    </source>
</evidence>
<dbReference type="Gene3D" id="1.20.1260.30">
    <property type="match status" value="1"/>
</dbReference>
<organism evidence="10 11">
    <name type="scientific">Candidatus Scatousia excrementigallinarum</name>
    <dbReference type="NCBI Taxonomy" id="2840935"/>
    <lineage>
        <taxon>Bacteria</taxon>
        <taxon>Candidatus Scatousia</taxon>
    </lineage>
</organism>
<dbReference type="Gene3D" id="3.40.50.150">
    <property type="entry name" value="Vaccinia Virus protein VP39"/>
    <property type="match status" value="1"/>
</dbReference>
<dbReference type="GO" id="GO:0003677">
    <property type="term" value="F:DNA binding"/>
    <property type="evidence" value="ECO:0007669"/>
    <property type="project" value="InterPro"/>
</dbReference>
<dbReference type="GO" id="GO:0032259">
    <property type="term" value="P:methylation"/>
    <property type="evidence" value="ECO:0007669"/>
    <property type="project" value="UniProtKB-KW"/>
</dbReference>